<accession>A0ABQ8SP99</accession>
<comment type="caution">
    <text evidence="2">The sequence shown here is derived from an EMBL/GenBank/DDBJ whole genome shotgun (WGS) entry which is preliminary data.</text>
</comment>
<reference evidence="2 3" key="1">
    <citation type="journal article" date="2022" name="Allergy">
        <title>Genome assembly and annotation of Periplaneta americana reveal a comprehensive cockroach allergen profile.</title>
        <authorList>
            <person name="Wang L."/>
            <person name="Xiong Q."/>
            <person name="Saelim N."/>
            <person name="Wang L."/>
            <person name="Nong W."/>
            <person name="Wan A.T."/>
            <person name="Shi M."/>
            <person name="Liu X."/>
            <person name="Cao Q."/>
            <person name="Hui J.H.L."/>
            <person name="Sookrung N."/>
            <person name="Leung T.F."/>
            <person name="Tungtrongchitr A."/>
            <person name="Tsui S.K.W."/>
        </authorList>
    </citation>
    <scope>NUCLEOTIDE SEQUENCE [LARGE SCALE GENOMIC DNA]</scope>
    <source>
        <strain evidence="2">PWHHKU_190912</strain>
    </source>
</reference>
<gene>
    <name evidence="2" type="ORF">ANN_18623</name>
</gene>
<keyword evidence="1" id="KW-1133">Transmembrane helix</keyword>
<name>A0ABQ8SP99_PERAM</name>
<dbReference type="EMBL" id="JAJSOF020000023">
    <property type="protein sequence ID" value="KAJ4435999.1"/>
    <property type="molecule type" value="Genomic_DNA"/>
</dbReference>
<dbReference type="Proteomes" id="UP001148838">
    <property type="component" value="Unassembled WGS sequence"/>
</dbReference>
<protein>
    <recommendedName>
        <fullName evidence="4">ZP domain-containing protein</fullName>
    </recommendedName>
</protein>
<evidence type="ECO:0000256" key="1">
    <source>
        <dbReference type="SAM" id="Phobius"/>
    </source>
</evidence>
<feature type="transmembrane region" description="Helical" evidence="1">
    <location>
        <begin position="295"/>
        <end position="317"/>
    </location>
</feature>
<evidence type="ECO:0000313" key="3">
    <source>
        <dbReference type="Proteomes" id="UP001148838"/>
    </source>
</evidence>
<sequence>MSVIRGNCVIAEILHLSAEPDFRDVRLRWEYDRHAPKLYGFQVHYCELQAWGQNRCRTKLVDDSLGREVISENSKFRVYSVIISGLRMSTNYSFEVWPVETGLREDLRSESKLMHKSIIVPTKGFSARATQCLPHASEVEVATGPHFGGRIAVEAGDGERCAVDGDPDSPRDTYILRIDHKLCGTHVNETTVATFVLVQENLPILTHSTRRFLVLCSFQPETLTVRAGINLPTNRHRDEPGNSNRVEHIQPEVMAFEAESAESVNDVQVSHLLRHQQIVDTHTGRMLQDQSVVQMVLMIILVVGGVIGCALTAWWFIPGLRKRVSGQNAPPDDTSSVSIYENFENSLRDCNASEVDFEGSLNEGRNGHCEVETIDIQGQDESDTDCAHHNDSDHNYSGVFTIRIPTHHLVRQEQPCIMIETNSQSEA</sequence>
<keyword evidence="1" id="KW-0812">Transmembrane</keyword>
<proteinExistence type="predicted"/>
<organism evidence="2 3">
    <name type="scientific">Periplaneta americana</name>
    <name type="common">American cockroach</name>
    <name type="synonym">Blatta americana</name>
    <dbReference type="NCBI Taxonomy" id="6978"/>
    <lineage>
        <taxon>Eukaryota</taxon>
        <taxon>Metazoa</taxon>
        <taxon>Ecdysozoa</taxon>
        <taxon>Arthropoda</taxon>
        <taxon>Hexapoda</taxon>
        <taxon>Insecta</taxon>
        <taxon>Pterygota</taxon>
        <taxon>Neoptera</taxon>
        <taxon>Polyneoptera</taxon>
        <taxon>Dictyoptera</taxon>
        <taxon>Blattodea</taxon>
        <taxon>Blattoidea</taxon>
        <taxon>Blattidae</taxon>
        <taxon>Blattinae</taxon>
        <taxon>Periplaneta</taxon>
    </lineage>
</organism>
<dbReference type="Gene3D" id="2.60.40.10">
    <property type="entry name" value="Immunoglobulins"/>
    <property type="match status" value="1"/>
</dbReference>
<evidence type="ECO:0008006" key="4">
    <source>
        <dbReference type="Google" id="ProtNLM"/>
    </source>
</evidence>
<keyword evidence="3" id="KW-1185">Reference proteome</keyword>
<evidence type="ECO:0000313" key="2">
    <source>
        <dbReference type="EMBL" id="KAJ4435999.1"/>
    </source>
</evidence>
<keyword evidence="1" id="KW-0472">Membrane</keyword>
<dbReference type="InterPro" id="IPR013783">
    <property type="entry name" value="Ig-like_fold"/>
</dbReference>